<dbReference type="GO" id="GO:0016790">
    <property type="term" value="F:thiolester hydrolase activity"/>
    <property type="evidence" value="ECO:0007669"/>
    <property type="project" value="UniProtKB-ARBA"/>
</dbReference>
<reference evidence="2" key="2">
    <citation type="submission" date="2020-09" db="EMBL/GenBank/DDBJ databases">
        <authorList>
            <person name="Sun Q."/>
            <person name="Kim S."/>
        </authorList>
    </citation>
    <scope>NUCLEOTIDE SEQUENCE</scope>
    <source>
        <strain evidence="2">KCTC 23310</strain>
    </source>
</reference>
<accession>A0A918TGU4</accession>
<dbReference type="InterPro" id="IPR006683">
    <property type="entry name" value="Thioestr_dom"/>
</dbReference>
<organism evidence="2 3">
    <name type="scientific">Neogemmobacter tilapiae</name>
    <dbReference type="NCBI Taxonomy" id="875041"/>
    <lineage>
        <taxon>Bacteria</taxon>
        <taxon>Pseudomonadati</taxon>
        <taxon>Pseudomonadota</taxon>
        <taxon>Alphaproteobacteria</taxon>
        <taxon>Rhodobacterales</taxon>
        <taxon>Paracoccaceae</taxon>
        <taxon>Neogemmobacter</taxon>
    </lineage>
</organism>
<evidence type="ECO:0000313" key="3">
    <source>
        <dbReference type="Proteomes" id="UP000638981"/>
    </source>
</evidence>
<dbReference type="AlphaFoldDB" id="A0A918TGU4"/>
<gene>
    <name evidence="2" type="ORF">GCM10007315_07080</name>
</gene>
<dbReference type="Gene3D" id="3.10.129.10">
    <property type="entry name" value="Hotdog Thioesterase"/>
    <property type="match status" value="1"/>
</dbReference>
<dbReference type="PANTHER" id="PTHR43240:SF3">
    <property type="entry name" value="THIOESTERASE DOMAIN-CONTAINING PROTEIN"/>
    <property type="match status" value="1"/>
</dbReference>
<evidence type="ECO:0000259" key="1">
    <source>
        <dbReference type="Pfam" id="PF03061"/>
    </source>
</evidence>
<protein>
    <submittedName>
        <fullName evidence="2">Thioesterase</fullName>
    </submittedName>
</protein>
<name>A0A918TGU4_9RHOB</name>
<dbReference type="SUPFAM" id="SSF54637">
    <property type="entry name" value="Thioesterase/thiol ester dehydrase-isomerase"/>
    <property type="match status" value="1"/>
</dbReference>
<dbReference type="RefSeq" id="WP_189410250.1">
    <property type="nucleotide sequence ID" value="NZ_BMYJ01000002.1"/>
</dbReference>
<dbReference type="InterPro" id="IPR029069">
    <property type="entry name" value="HotDog_dom_sf"/>
</dbReference>
<reference evidence="2" key="1">
    <citation type="journal article" date="2014" name="Int. J. Syst. Evol. Microbiol.">
        <title>Complete genome sequence of Corynebacterium casei LMG S-19264T (=DSM 44701T), isolated from a smear-ripened cheese.</title>
        <authorList>
            <consortium name="US DOE Joint Genome Institute (JGI-PGF)"/>
            <person name="Walter F."/>
            <person name="Albersmeier A."/>
            <person name="Kalinowski J."/>
            <person name="Ruckert C."/>
        </authorList>
    </citation>
    <scope>NUCLEOTIDE SEQUENCE</scope>
    <source>
        <strain evidence="2">KCTC 23310</strain>
    </source>
</reference>
<sequence>MSRGKPEPVEVIKERRDGALARLTDGIPYAAFLGIRFDRRGDELTAILPYGDHVLGNPMVPALHGGAIAAFMEVAAVVQLGWTQGWERMETGAEPFAGRLPKTIDFTIDYLRPGLPRDIYARARIARAGRRFASVHVECWQDNRDRPVAQAVGHFLMPDDIAG</sequence>
<dbReference type="Proteomes" id="UP000638981">
    <property type="component" value="Unassembled WGS sequence"/>
</dbReference>
<dbReference type="EMBL" id="BMYJ01000002">
    <property type="protein sequence ID" value="GHC47787.1"/>
    <property type="molecule type" value="Genomic_DNA"/>
</dbReference>
<dbReference type="Pfam" id="PF03061">
    <property type="entry name" value="4HBT"/>
    <property type="match status" value="1"/>
</dbReference>
<dbReference type="CDD" id="cd03443">
    <property type="entry name" value="PaaI_thioesterase"/>
    <property type="match status" value="1"/>
</dbReference>
<feature type="domain" description="Thioesterase" evidence="1">
    <location>
        <begin position="63"/>
        <end position="145"/>
    </location>
</feature>
<keyword evidence="3" id="KW-1185">Reference proteome</keyword>
<evidence type="ECO:0000313" key="2">
    <source>
        <dbReference type="EMBL" id="GHC47787.1"/>
    </source>
</evidence>
<dbReference type="PANTHER" id="PTHR43240">
    <property type="entry name" value="1,4-DIHYDROXY-2-NAPHTHOYL-COA THIOESTERASE 1"/>
    <property type="match status" value="1"/>
</dbReference>
<proteinExistence type="predicted"/>
<comment type="caution">
    <text evidence="2">The sequence shown here is derived from an EMBL/GenBank/DDBJ whole genome shotgun (WGS) entry which is preliminary data.</text>
</comment>